<accession>A0A072PEP5</accession>
<dbReference type="Proteomes" id="UP000027920">
    <property type="component" value="Unassembled WGS sequence"/>
</dbReference>
<gene>
    <name evidence="1" type="ORF">A1O9_06222</name>
</gene>
<reference evidence="1 2" key="1">
    <citation type="submission" date="2013-03" db="EMBL/GenBank/DDBJ databases">
        <title>The Genome Sequence of Exophiala aquamarina CBS 119918.</title>
        <authorList>
            <consortium name="The Broad Institute Genomics Platform"/>
            <person name="Cuomo C."/>
            <person name="de Hoog S."/>
            <person name="Gorbushina A."/>
            <person name="Walker B."/>
            <person name="Young S.K."/>
            <person name="Zeng Q."/>
            <person name="Gargeya S."/>
            <person name="Fitzgerald M."/>
            <person name="Haas B."/>
            <person name="Abouelleil A."/>
            <person name="Allen A.W."/>
            <person name="Alvarado L."/>
            <person name="Arachchi H.M."/>
            <person name="Berlin A.M."/>
            <person name="Chapman S.B."/>
            <person name="Gainer-Dewar J."/>
            <person name="Goldberg J."/>
            <person name="Griggs A."/>
            <person name="Gujja S."/>
            <person name="Hansen M."/>
            <person name="Howarth C."/>
            <person name="Imamovic A."/>
            <person name="Ireland A."/>
            <person name="Larimer J."/>
            <person name="McCowan C."/>
            <person name="Murphy C."/>
            <person name="Pearson M."/>
            <person name="Poon T.W."/>
            <person name="Priest M."/>
            <person name="Roberts A."/>
            <person name="Saif S."/>
            <person name="Shea T."/>
            <person name="Sisk P."/>
            <person name="Sykes S."/>
            <person name="Wortman J."/>
            <person name="Nusbaum C."/>
            <person name="Birren B."/>
        </authorList>
    </citation>
    <scope>NUCLEOTIDE SEQUENCE [LARGE SCALE GENOMIC DNA]</scope>
    <source>
        <strain evidence="1 2">CBS 119918</strain>
    </source>
</reference>
<proteinExistence type="predicted"/>
<protein>
    <submittedName>
        <fullName evidence="1">Uncharacterized protein</fullName>
    </submittedName>
</protein>
<dbReference type="GeneID" id="25281139"/>
<dbReference type="HOGENOM" id="CLU_174174_0_0_1"/>
<organism evidence="1 2">
    <name type="scientific">Exophiala aquamarina CBS 119918</name>
    <dbReference type="NCBI Taxonomy" id="1182545"/>
    <lineage>
        <taxon>Eukaryota</taxon>
        <taxon>Fungi</taxon>
        <taxon>Dikarya</taxon>
        <taxon>Ascomycota</taxon>
        <taxon>Pezizomycotina</taxon>
        <taxon>Eurotiomycetes</taxon>
        <taxon>Chaetothyriomycetidae</taxon>
        <taxon>Chaetothyriales</taxon>
        <taxon>Herpotrichiellaceae</taxon>
        <taxon>Exophiala</taxon>
    </lineage>
</organism>
<dbReference type="AlphaFoldDB" id="A0A072PEP5"/>
<dbReference type="OrthoDB" id="4160565at2759"/>
<evidence type="ECO:0000313" key="2">
    <source>
        <dbReference type="Proteomes" id="UP000027920"/>
    </source>
</evidence>
<comment type="caution">
    <text evidence="1">The sequence shown here is derived from an EMBL/GenBank/DDBJ whole genome shotgun (WGS) entry which is preliminary data.</text>
</comment>
<evidence type="ECO:0000313" key="1">
    <source>
        <dbReference type="EMBL" id="KEF58296.1"/>
    </source>
</evidence>
<dbReference type="RefSeq" id="XP_013260886.1">
    <property type="nucleotide sequence ID" value="XM_013405432.1"/>
</dbReference>
<dbReference type="EMBL" id="AMGV01000004">
    <property type="protein sequence ID" value="KEF58296.1"/>
    <property type="molecule type" value="Genomic_DNA"/>
</dbReference>
<dbReference type="VEuPathDB" id="FungiDB:A1O9_06222"/>
<name>A0A072PEP5_9EURO</name>
<keyword evidence="2" id="KW-1185">Reference proteome</keyword>
<sequence length="109" mass="12335">MAEKTWLKLKRNQRMLASAVVCNPTLVLYSINKVLSIFRPTYLLDPAFDAWVDPLLDVHAHDRSCKVFVLLMVALQIVLYVPRTPDVGTTRIRGKESPEAPNAICCHDD</sequence>